<dbReference type="AlphaFoldDB" id="A0AAN9KMY9"/>
<evidence type="ECO:0000313" key="10">
    <source>
        <dbReference type="EMBL" id="KAK7319861.1"/>
    </source>
</evidence>
<keyword evidence="7" id="KW-0472">Membrane</keyword>
<proteinExistence type="predicted"/>
<evidence type="ECO:0000256" key="7">
    <source>
        <dbReference type="ARBA" id="ARBA00023136"/>
    </source>
</evidence>
<comment type="caution">
    <text evidence="10">The sequence shown here is derived from an EMBL/GenBank/DDBJ whole genome shotgun (WGS) entry which is preliminary data.</text>
</comment>
<gene>
    <name evidence="10" type="ORF">RJT34_04589</name>
</gene>
<dbReference type="InterPro" id="IPR032675">
    <property type="entry name" value="LRR_dom_sf"/>
</dbReference>
<feature type="domain" description="Leucine-rich repeat-containing N-terminal plant-type" evidence="8">
    <location>
        <begin position="400"/>
        <end position="436"/>
    </location>
</feature>
<comment type="subcellular location">
    <subcellularLocation>
        <location evidence="1">Membrane</location>
        <topology evidence="1">Single-pass membrane protein</topology>
    </subcellularLocation>
</comment>
<evidence type="ECO:0000256" key="5">
    <source>
        <dbReference type="ARBA" id="ARBA00022737"/>
    </source>
</evidence>
<dbReference type="Pfam" id="PF08263">
    <property type="entry name" value="LRRNT_2"/>
    <property type="match status" value="1"/>
</dbReference>
<dbReference type="PANTHER" id="PTHR45631:SF45">
    <property type="entry name" value="LEUCINE-RICH REPEAT (LRR) FAMILY PROTEIN"/>
    <property type="match status" value="1"/>
</dbReference>
<dbReference type="FunFam" id="3.80.10.10:FF:000129">
    <property type="entry name" value="Leucine-rich repeat receptor-like kinase"/>
    <property type="match status" value="1"/>
</dbReference>
<keyword evidence="3" id="KW-0812">Transmembrane</keyword>
<dbReference type="InterPro" id="IPR013210">
    <property type="entry name" value="LRR_N_plant-typ"/>
</dbReference>
<dbReference type="GO" id="GO:0016020">
    <property type="term" value="C:membrane"/>
    <property type="evidence" value="ECO:0007669"/>
    <property type="project" value="UniProtKB-SubCell"/>
</dbReference>
<dbReference type="Gene3D" id="3.80.10.10">
    <property type="entry name" value="Ribonuclease Inhibitor"/>
    <property type="match status" value="1"/>
</dbReference>
<keyword evidence="6" id="KW-1133">Transmembrane helix</keyword>
<evidence type="ECO:0000256" key="1">
    <source>
        <dbReference type="ARBA" id="ARBA00004167"/>
    </source>
</evidence>
<feature type="domain" description="Malectin-like" evidence="9">
    <location>
        <begin position="69"/>
        <end position="389"/>
    </location>
</feature>
<evidence type="ECO:0000256" key="3">
    <source>
        <dbReference type="ARBA" id="ARBA00022692"/>
    </source>
</evidence>
<dbReference type="SUPFAM" id="SSF52058">
    <property type="entry name" value="L domain-like"/>
    <property type="match status" value="1"/>
</dbReference>
<dbReference type="Pfam" id="PF12819">
    <property type="entry name" value="Malectin_like"/>
    <property type="match status" value="1"/>
</dbReference>
<evidence type="ECO:0000256" key="2">
    <source>
        <dbReference type="ARBA" id="ARBA00022614"/>
    </source>
</evidence>
<name>A0AAN9KMY9_CLITE</name>
<dbReference type="InterPro" id="IPR024788">
    <property type="entry name" value="Malectin-like_Carb-bd_dom"/>
</dbReference>
<keyword evidence="4" id="KW-0732">Signal</keyword>
<dbReference type="Pfam" id="PF00560">
    <property type="entry name" value="LRR_1"/>
    <property type="match status" value="1"/>
</dbReference>
<dbReference type="InterPro" id="IPR001611">
    <property type="entry name" value="Leu-rich_rpt"/>
</dbReference>
<dbReference type="Gene3D" id="2.60.120.430">
    <property type="entry name" value="Galactose-binding lectin"/>
    <property type="match status" value="2"/>
</dbReference>
<accession>A0AAN9KMY9</accession>
<protein>
    <submittedName>
        <fullName evidence="10">Uncharacterized protein</fullName>
    </submittedName>
</protein>
<keyword evidence="2" id="KW-0433">Leucine-rich repeat</keyword>
<dbReference type="Proteomes" id="UP001359559">
    <property type="component" value="Unassembled WGS sequence"/>
</dbReference>
<evidence type="ECO:0000256" key="4">
    <source>
        <dbReference type="ARBA" id="ARBA00022729"/>
    </source>
</evidence>
<organism evidence="10 11">
    <name type="scientific">Clitoria ternatea</name>
    <name type="common">Butterfly pea</name>
    <dbReference type="NCBI Taxonomy" id="43366"/>
    <lineage>
        <taxon>Eukaryota</taxon>
        <taxon>Viridiplantae</taxon>
        <taxon>Streptophyta</taxon>
        <taxon>Embryophyta</taxon>
        <taxon>Tracheophyta</taxon>
        <taxon>Spermatophyta</taxon>
        <taxon>Magnoliopsida</taxon>
        <taxon>eudicotyledons</taxon>
        <taxon>Gunneridae</taxon>
        <taxon>Pentapetalae</taxon>
        <taxon>rosids</taxon>
        <taxon>fabids</taxon>
        <taxon>Fabales</taxon>
        <taxon>Fabaceae</taxon>
        <taxon>Papilionoideae</taxon>
        <taxon>50 kb inversion clade</taxon>
        <taxon>NPAAA clade</taxon>
        <taxon>indigoferoid/millettioid clade</taxon>
        <taxon>Phaseoleae</taxon>
        <taxon>Clitoria</taxon>
    </lineage>
</organism>
<evidence type="ECO:0000259" key="8">
    <source>
        <dbReference type="Pfam" id="PF08263"/>
    </source>
</evidence>
<keyword evidence="5" id="KW-0677">Repeat</keyword>
<reference evidence="10 11" key="1">
    <citation type="submission" date="2024-01" db="EMBL/GenBank/DDBJ databases">
        <title>The genomes of 5 underutilized Papilionoideae crops provide insights into root nodulation and disease resistance.</title>
        <authorList>
            <person name="Yuan L."/>
        </authorList>
    </citation>
    <scope>NUCLEOTIDE SEQUENCE [LARGE SCALE GENOMIC DNA]</scope>
    <source>
        <strain evidence="10">LY-2023</strain>
        <tissue evidence="10">Leaf</tissue>
    </source>
</reference>
<evidence type="ECO:0000313" key="11">
    <source>
        <dbReference type="Proteomes" id="UP001359559"/>
    </source>
</evidence>
<dbReference type="PROSITE" id="PS51450">
    <property type="entry name" value="LRR"/>
    <property type="match status" value="1"/>
</dbReference>
<keyword evidence="11" id="KW-1185">Reference proteome</keyword>
<evidence type="ECO:0000256" key="6">
    <source>
        <dbReference type="ARBA" id="ARBA00022989"/>
    </source>
</evidence>
<dbReference type="EMBL" id="JAYKXN010000001">
    <property type="protein sequence ID" value="KAK7319861.1"/>
    <property type="molecule type" value="Genomic_DNA"/>
</dbReference>
<evidence type="ECO:0000259" key="9">
    <source>
        <dbReference type="Pfam" id="PF12819"/>
    </source>
</evidence>
<dbReference type="PANTHER" id="PTHR45631">
    <property type="entry name" value="OS07G0107800 PROTEIN-RELATED"/>
    <property type="match status" value="1"/>
</dbReference>
<sequence>MGKTASIHLSAQASTKVGYLSEEARTDFLIGGAVAYDNMSPSIFLLWLVSIPFLPPSASSNPLIRGYFLDCGGSKEIKVNDVEYIPDGSYIKVGNTTTIQEPDLLATLSTLRYFADTSARKYCFTLPVLKGSKYLVKTVYYYGGFDGGKQPPVFDQIVEGTRWSIVNTTEDYAKGLSSYYEVVVVSTGKVLSVCLARNAHTGTSSPFISVLEVKNLDNSMYNPTDFTKYALVTIARNTFGGGDIISFPYDQFHRTWQPFKDQNPVVASHSNVTSTDFWNLPPVAVFSTGITTSRGKTIEIQWPPVSLPSTYYYISLYFQDNRNPSPYSWRVFDVSINDHTFFSNLNATTNGVTVYAAQWPLSGQTKITLTPGVEIPVGPVINAGEIYQILPLGGRTLTRDVIAMEDLAKSIQNPPPDWNGDPCRPKGNSWTGVTCSNGFNARVISLNLTNAGLTGTLPRTIDHLSALVHLWLGGNKLSGKIPDLSRLKELQTLHLEKNNFEGPLPPSIEKLPKLREV</sequence>